<reference evidence="1" key="1">
    <citation type="journal article" date="2021" name="New Phytol.">
        <title>Evolutionary innovations through gain and loss of genes in the ectomycorrhizal Boletales.</title>
        <authorList>
            <person name="Wu G."/>
            <person name="Miyauchi S."/>
            <person name="Morin E."/>
            <person name="Kuo A."/>
            <person name="Drula E."/>
            <person name="Varga T."/>
            <person name="Kohler A."/>
            <person name="Feng B."/>
            <person name="Cao Y."/>
            <person name="Lipzen A."/>
            <person name="Daum C."/>
            <person name="Hundley H."/>
            <person name="Pangilinan J."/>
            <person name="Johnson J."/>
            <person name="Barry K."/>
            <person name="LaButti K."/>
            <person name="Ng V."/>
            <person name="Ahrendt S."/>
            <person name="Min B."/>
            <person name="Choi I.G."/>
            <person name="Park H."/>
            <person name="Plett J.M."/>
            <person name="Magnuson J."/>
            <person name="Spatafora J.W."/>
            <person name="Nagy L.G."/>
            <person name="Henrissat B."/>
            <person name="Grigoriev I.V."/>
            <person name="Yang Z.L."/>
            <person name="Xu J."/>
            <person name="Martin F.M."/>
        </authorList>
    </citation>
    <scope>NUCLEOTIDE SEQUENCE</scope>
    <source>
        <strain evidence="1">ATCC 28755</strain>
    </source>
</reference>
<accession>A0ACB8A227</accession>
<protein>
    <submittedName>
        <fullName evidence="1">Uncharacterized protein</fullName>
    </submittedName>
</protein>
<proteinExistence type="predicted"/>
<dbReference type="Proteomes" id="UP000790377">
    <property type="component" value="Unassembled WGS sequence"/>
</dbReference>
<evidence type="ECO:0000313" key="1">
    <source>
        <dbReference type="EMBL" id="KAH7906673.1"/>
    </source>
</evidence>
<organism evidence="1 2">
    <name type="scientific">Hygrophoropsis aurantiaca</name>
    <dbReference type="NCBI Taxonomy" id="72124"/>
    <lineage>
        <taxon>Eukaryota</taxon>
        <taxon>Fungi</taxon>
        <taxon>Dikarya</taxon>
        <taxon>Basidiomycota</taxon>
        <taxon>Agaricomycotina</taxon>
        <taxon>Agaricomycetes</taxon>
        <taxon>Agaricomycetidae</taxon>
        <taxon>Boletales</taxon>
        <taxon>Coniophorineae</taxon>
        <taxon>Hygrophoropsidaceae</taxon>
        <taxon>Hygrophoropsis</taxon>
    </lineage>
</organism>
<evidence type="ECO:0000313" key="2">
    <source>
        <dbReference type="Proteomes" id="UP000790377"/>
    </source>
</evidence>
<dbReference type="EMBL" id="MU267989">
    <property type="protein sequence ID" value="KAH7906673.1"/>
    <property type="molecule type" value="Genomic_DNA"/>
</dbReference>
<name>A0ACB8A227_9AGAM</name>
<keyword evidence="2" id="KW-1185">Reference proteome</keyword>
<gene>
    <name evidence="1" type="ORF">BJ138DRAFT_607934</name>
</gene>
<comment type="caution">
    <text evidence="1">The sequence shown here is derived from an EMBL/GenBank/DDBJ whole genome shotgun (WGS) entry which is preliminary data.</text>
</comment>
<sequence length="80" mass="8718">MCDDFFGTCCAVALTACCDVLTGICLDFTSIQHQCAQNLCSCSRSRRLEDIDDPPDERASLVSQRQPSPHPPMQSAHSEG</sequence>